<sequence>MFTQLPRELRERIYEEALRADGPIQPRLCHTSRGEKVKFHDELHKHNSIHCSLGVTMASRQLHAESLPIFYSVNTFMVAQDTATYFSRLEYLGRLQWIRQVRFNIAGLSVEKVPGVLRYMNSYIKAVDTFYWRYHRRFLKEGVTAKGLRWHPQYTHCGISHLDVLIVLRKLASPMSPPTTPTAGLPPLHYFLNLPLPTPSALTSNPGFPLVLSGLGINLHTFSNNSTVAIPGERPGNADWTWYRRFQVTDPRIQPHIYPIDATTGQTIAYASALALNPQLEQEPRVCGWTRMRTTCQGQFLKWEHVRTEGGGVST</sequence>
<gene>
    <name evidence="1" type="ORF">GMOD_00003059</name>
</gene>
<dbReference type="PANTHER" id="PTHR42085:SF1">
    <property type="entry name" value="F-BOX DOMAIN-CONTAINING PROTEIN"/>
    <property type="match status" value="1"/>
</dbReference>
<protein>
    <submittedName>
        <fullName evidence="1">Uncharacterized protein</fullName>
    </submittedName>
</protein>
<reference evidence="1 2" key="1">
    <citation type="journal article" date="2014" name="PLoS ONE">
        <title>De novo Genome Assembly of the Fungal Plant Pathogen Pyrenophora semeniperda.</title>
        <authorList>
            <person name="Soliai M.M."/>
            <person name="Meyer S.E."/>
            <person name="Udall J.A."/>
            <person name="Elzinga D.E."/>
            <person name="Hermansen R.A."/>
            <person name="Bodily P.M."/>
            <person name="Hart A.A."/>
            <person name="Coleman C.E."/>
        </authorList>
    </citation>
    <scope>NUCLEOTIDE SEQUENCE [LARGE SCALE GENOMIC DNA]</scope>
    <source>
        <strain evidence="1 2">CCB06</strain>
        <tissue evidence="1">Mycelium</tissue>
    </source>
</reference>
<evidence type="ECO:0000313" key="1">
    <source>
        <dbReference type="EMBL" id="RMZ69135.1"/>
    </source>
</evidence>
<organism evidence="1 2">
    <name type="scientific">Pyrenophora seminiperda CCB06</name>
    <dbReference type="NCBI Taxonomy" id="1302712"/>
    <lineage>
        <taxon>Eukaryota</taxon>
        <taxon>Fungi</taxon>
        <taxon>Dikarya</taxon>
        <taxon>Ascomycota</taxon>
        <taxon>Pezizomycotina</taxon>
        <taxon>Dothideomycetes</taxon>
        <taxon>Pleosporomycetidae</taxon>
        <taxon>Pleosporales</taxon>
        <taxon>Pleosporineae</taxon>
        <taxon>Pleosporaceae</taxon>
        <taxon>Pyrenophora</taxon>
    </lineage>
</organism>
<dbReference type="InterPro" id="IPR038883">
    <property type="entry name" value="AN11006-like"/>
</dbReference>
<proteinExistence type="predicted"/>
<dbReference type="AlphaFoldDB" id="A0A3M7M3M8"/>
<dbReference type="PANTHER" id="PTHR42085">
    <property type="entry name" value="F-BOX DOMAIN-CONTAINING PROTEIN"/>
    <property type="match status" value="1"/>
</dbReference>
<evidence type="ECO:0000313" key="2">
    <source>
        <dbReference type="Proteomes" id="UP000265663"/>
    </source>
</evidence>
<dbReference type="Proteomes" id="UP000265663">
    <property type="component" value="Unassembled WGS sequence"/>
</dbReference>
<keyword evidence="2" id="KW-1185">Reference proteome</keyword>
<name>A0A3M7M3M8_9PLEO</name>
<dbReference type="EMBL" id="KE747817">
    <property type="protein sequence ID" value="RMZ69135.1"/>
    <property type="molecule type" value="Genomic_DNA"/>
</dbReference>
<dbReference type="OrthoDB" id="62952at2759"/>
<accession>A0A3M7M3M8</accession>